<evidence type="ECO:0008006" key="4">
    <source>
        <dbReference type="Google" id="ProtNLM"/>
    </source>
</evidence>
<dbReference type="AlphaFoldDB" id="A0A2G9TQ10"/>
<accession>A0A2G9TQ10</accession>
<evidence type="ECO:0000313" key="2">
    <source>
        <dbReference type="EMBL" id="PIO59552.1"/>
    </source>
</evidence>
<keyword evidence="1" id="KW-1133">Transmembrane helix</keyword>
<feature type="transmembrane region" description="Helical" evidence="1">
    <location>
        <begin position="254"/>
        <end position="272"/>
    </location>
</feature>
<protein>
    <recommendedName>
        <fullName evidence="4">G-protein coupled receptors family 1 profile domain-containing protein</fullName>
    </recommendedName>
</protein>
<sequence>MPANDSGEMLPYEPSNLIVSVVFSCYLFYTAAIVIGIPCNVFVLYRMIRLSRRCAEVYSNGVGLCLFVMAIADIGSLCSILIHYVLSIFTATEVVADYIGVEGLDIVCKAMFTVISAAVVCNAWLLISVESNPSGGCTMVSLFGYQQINKAFLLIESTLSFIIPTLTIVYMDASVLLGLRFKKMTTKAERPDLRRNIAPNPNRNSGYLWRWLVIALIDVGLNAPENLSRLGLILGIIEYSDNELFYIYRIMAQVPYYLQFGFNGFYLALFIYDKSTRPQRRRLIESFSADHHNTERPREALGSLCRHPPHGNEFHFSELHPVECNSLCDSGIEDEPCRV</sequence>
<feature type="transmembrane region" description="Helical" evidence="1">
    <location>
        <begin position="106"/>
        <end position="127"/>
    </location>
</feature>
<dbReference type="InterPro" id="IPR052665">
    <property type="entry name" value="Neuropeptide-GPCR"/>
</dbReference>
<dbReference type="PANTHER" id="PTHR24224:SF37">
    <property type="entry name" value="G-PROTEIN COUPLED RECEPTORS FAMILY 1 PROFILE DOMAIN-CONTAINING PROTEIN"/>
    <property type="match status" value="1"/>
</dbReference>
<feature type="transmembrane region" description="Helical" evidence="1">
    <location>
        <begin position="17"/>
        <end position="45"/>
    </location>
</feature>
<keyword evidence="1" id="KW-0812">Transmembrane</keyword>
<proteinExistence type="predicted"/>
<keyword evidence="1" id="KW-0472">Membrane</keyword>
<feature type="transmembrane region" description="Helical" evidence="1">
    <location>
        <begin position="57"/>
        <end position="75"/>
    </location>
</feature>
<dbReference type="OrthoDB" id="5834857at2759"/>
<dbReference type="Proteomes" id="UP000230423">
    <property type="component" value="Unassembled WGS sequence"/>
</dbReference>
<keyword evidence="3" id="KW-1185">Reference proteome</keyword>
<dbReference type="PANTHER" id="PTHR24224">
    <property type="entry name" value="CARDIOACCELERATORY PEPTIDE RECEPTOR-RELATED"/>
    <property type="match status" value="1"/>
</dbReference>
<gene>
    <name evidence="2" type="ORF">TELCIR_18983</name>
</gene>
<evidence type="ECO:0000313" key="3">
    <source>
        <dbReference type="Proteomes" id="UP000230423"/>
    </source>
</evidence>
<dbReference type="GO" id="GO:0016020">
    <property type="term" value="C:membrane"/>
    <property type="evidence" value="ECO:0007669"/>
    <property type="project" value="TreeGrafter"/>
</dbReference>
<evidence type="ECO:0000256" key="1">
    <source>
        <dbReference type="SAM" id="Phobius"/>
    </source>
</evidence>
<reference evidence="2 3" key="1">
    <citation type="submission" date="2015-09" db="EMBL/GenBank/DDBJ databases">
        <title>Draft genome of the parasitic nematode Teladorsagia circumcincta isolate WARC Sus (inbred).</title>
        <authorList>
            <person name="Mitreva M."/>
        </authorList>
    </citation>
    <scope>NUCLEOTIDE SEQUENCE [LARGE SCALE GENOMIC DNA]</scope>
    <source>
        <strain evidence="2 3">S</strain>
    </source>
</reference>
<name>A0A2G9TQ10_TELCI</name>
<organism evidence="2 3">
    <name type="scientific">Teladorsagia circumcincta</name>
    <name type="common">Brown stomach worm</name>
    <name type="synonym">Ostertagia circumcincta</name>
    <dbReference type="NCBI Taxonomy" id="45464"/>
    <lineage>
        <taxon>Eukaryota</taxon>
        <taxon>Metazoa</taxon>
        <taxon>Ecdysozoa</taxon>
        <taxon>Nematoda</taxon>
        <taxon>Chromadorea</taxon>
        <taxon>Rhabditida</taxon>
        <taxon>Rhabditina</taxon>
        <taxon>Rhabditomorpha</taxon>
        <taxon>Strongyloidea</taxon>
        <taxon>Trichostrongylidae</taxon>
        <taxon>Teladorsagia</taxon>
    </lineage>
</organism>
<dbReference type="SUPFAM" id="SSF81321">
    <property type="entry name" value="Family A G protein-coupled receptor-like"/>
    <property type="match status" value="1"/>
</dbReference>
<dbReference type="EMBL" id="KZ370449">
    <property type="protein sequence ID" value="PIO59552.1"/>
    <property type="molecule type" value="Genomic_DNA"/>
</dbReference>